<evidence type="ECO:0000313" key="2">
    <source>
        <dbReference type="Proteomes" id="UP001175228"/>
    </source>
</evidence>
<dbReference type="AlphaFoldDB" id="A0AA39UR34"/>
<proteinExistence type="predicted"/>
<gene>
    <name evidence="1" type="ORF">EDD18DRAFT_1103621</name>
</gene>
<accession>A0AA39UR34</accession>
<name>A0AA39UR34_9AGAR</name>
<reference evidence="1" key="1">
    <citation type="submission" date="2023-06" db="EMBL/GenBank/DDBJ databases">
        <authorList>
            <consortium name="Lawrence Berkeley National Laboratory"/>
            <person name="Ahrendt S."/>
            <person name="Sahu N."/>
            <person name="Indic B."/>
            <person name="Wong-Bajracharya J."/>
            <person name="Merenyi Z."/>
            <person name="Ke H.-M."/>
            <person name="Monk M."/>
            <person name="Kocsube S."/>
            <person name="Drula E."/>
            <person name="Lipzen A."/>
            <person name="Balint B."/>
            <person name="Henrissat B."/>
            <person name="Andreopoulos B."/>
            <person name="Martin F.M."/>
            <person name="Harder C.B."/>
            <person name="Rigling D."/>
            <person name="Ford K.L."/>
            <person name="Foster G.D."/>
            <person name="Pangilinan J."/>
            <person name="Papanicolaou A."/>
            <person name="Barry K."/>
            <person name="LaButti K."/>
            <person name="Viragh M."/>
            <person name="Koriabine M."/>
            <person name="Yan M."/>
            <person name="Riley R."/>
            <person name="Champramary S."/>
            <person name="Plett K.L."/>
            <person name="Tsai I.J."/>
            <person name="Slot J."/>
            <person name="Sipos G."/>
            <person name="Plett J."/>
            <person name="Nagy L.G."/>
            <person name="Grigoriev I.V."/>
        </authorList>
    </citation>
    <scope>NUCLEOTIDE SEQUENCE</scope>
    <source>
        <strain evidence="1">HWK02</strain>
    </source>
</reference>
<dbReference type="Proteomes" id="UP001175228">
    <property type="component" value="Unassembled WGS sequence"/>
</dbReference>
<protein>
    <submittedName>
        <fullName evidence="1">Uncharacterized protein</fullName>
    </submittedName>
</protein>
<comment type="caution">
    <text evidence="1">The sequence shown here is derived from an EMBL/GenBank/DDBJ whole genome shotgun (WGS) entry which is preliminary data.</text>
</comment>
<dbReference type="EMBL" id="JAUEPU010000010">
    <property type="protein sequence ID" value="KAK0499198.1"/>
    <property type="molecule type" value="Genomic_DNA"/>
</dbReference>
<keyword evidence="2" id="KW-1185">Reference proteome</keyword>
<sequence length="161" mass="18021">MAQNGDSSSLREIATTIATSTNPGTAANTVALAVVLWYVLPDMFSLPSNSVMTRLEKTVKEVVDIYNQDKSMLADTSFEHELNKLELAVLELKEKQIQGANVAWKNLLSRVSHEKYMWMTARMYRQDVEAVKSRLELAIISAKKGPLQAALGVRDRREDHA</sequence>
<evidence type="ECO:0000313" key="1">
    <source>
        <dbReference type="EMBL" id="KAK0499198.1"/>
    </source>
</evidence>
<organism evidence="1 2">
    <name type="scientific">Armillaria luteobubalina</name>
    <dbReference type="NCBI Taxonomy" id="153913"/>
    <lineage>
        <taxon>Eukaryota</taxon>
        <taxon>Fungi</taxon>
        <taxon>Dikarya</taxon>
        <taxon>Basidiomycota</taxon>
        <taxon>Agaricomycotina</taxon>
        <taxon>Agaricomycetes</taxon>
        <taxon>Agaricomycetidae</taxon>
        <taxon>Agaricales</taxon>
        <taxon>Marasmiineae</taxon>
        <taxon>Physalacriaceae</taxon>
        <taxon>Armillaria</taxon>
    </lineage>
</organism>